<keyword evidence="2" id="KW-1185">Reference proteome</keyword>
<evidence type="ECO:0000313" key="2">
    <source>
        <dbReference type="Proteomes" id="UP000238413"/>
    </source>
</evidence>
<dbReference type="Proteomes" id="UP000238413">
    <property type="component" value="Chromosome"/>
</dbReference>
<protein>
    <submittedName>
        <fullName evidence="1">Uncharacterized protein</fullName>
    </submittedName>
</protein>
<reference evidence="1 2" key="1">
    <citation type="submission" date="2018-02" db="EMBL/GenBank/DDBJ databases">
        <title>Complete genome sequence of Streptomyces dengpaensis, the producer of angucyclines.</title>
        <authorList>
            <person name="Yumei L."/>
        </authorList>
    </citation>
    <scope>NUCLEOTIDE SEQUENCE [LARGE SCALE GENOMIC DNA]</scope>
    <source>
        <strain evidence="1 2">XZHG99</strain>
    </source>
</reference>
<organism evidence="1 2">
    <name type="scientific">Streptomyces dengpaensis</name>
    <dbReference type="NCBI Taxonomy" id="2049881"/>
    <lineage>
        <taxon>Bacteria</taxon>
        <taxon>Bacillati</taxon>
        <taxon>Actinomycetota</taxon>
        <taxon>Actinomycetes</taxon>
        <taxon>Kitasatosporales</taxon>
        <taxon>Streptomycetaceae</taxon>
        <taxon>Streptomyces</taxon>
    </lineage>
</organism>
<accession>A0ABN5ICC5</accession>
<name>A0ABN5ICC5_9ACTN</name>
<proteinExistence type="predicted"/>
<evidence type="ECO:0000313" key="1">
    <source>
        <dbReference type="EMBL" id="AVH60703.1"/>
    </source>
</evidence>
<gene>
    <name evidence="1" type="ORF">C4B68_38670</name>
</gene>
<sequence length="61" mass="6739">MLSKHVNIRAGRYGSTAARTVVEALLILMNRATGTLVAYGQNEHLGEGALRMPGAVFRRRW</sequence>
<dbReference type="EMBL" id="CP026652">
    <property type="protein sequence ID" value="AVH60703.1"/>
    <property type="molecule type" value="Genomic_DNA"/>
</dbReference>